<evidence type="ECO:0000259" key="14">
    <source>
        <dbReference type="PROSITE" id="PS51065"/>
    </source>
</evidence>
<comment type="subcellular location">
    <subcellularLocation>
        <location evidence="1">Nucleus</location>
    </subcellularLocation>
</comment>
<keyword evidence="6" id="KW-0862">Zinc</keyword>
<dbReference type="FunFam" id="2.60.120.920:FF:000005">
    <property type="entry name" value="Putative E3 ubiquitin-protein ligase NEURL1B"/>
    <property type="match status" value="2"/>
</dbReference>
<evidence type="ECO:0000256" key="9">
    <source>
        <dbReference type="ARBA" id="ARBA00023242"/>
    </source>
</evidence>
<dbReference type="Pfam" id="PF13920">
    <property type="entry name" value="zf-C3HC4_3"/>
    <property type="match status" value="1"/>
</dbReference>
<keyword evidence="9" id="KW-0539">Nucleus</keyword>
<dbReference type="InterPro" id="IPR006573">
    <property type="entry name" value="NHR_dom"/>
</dbReference>
<keyword evidence="16" id="KW-1185">Reference proteome</keyword>
<dbReference type="OrthoDB" id="6078042at2759"/>
<keyword evidence="8" id="KW-0238">DNA-binding</keyword>
<feature type="domain" description="NHR" evidence="14">
    <location>
        <begin position="71"/>
        <end position="225"/>
    </location>
</feature>
<evidence type="ECO:0000256" key="8">
    <source>
        <dbReference type="ARBA" id="ARBA00023125"/>
    </source>
</evidence>
<dbReference type="PROSITE" id="PS51065">
    <property type="entry name" value="NHR"/>
    <property type="match status" value="2"/>
</dbReference>
<evidence type="ECO:0000256" key="3">
    <source>
        <dbReference type="ARBA" id="ARBA00022723"/>
    </source>
</evidence>
<evidence type="ECO:0000256" key="12">
    <source>
        <dbReference type="PROSITE-ProRule" id="PRU00175"/>
    </source>
</evidence>
<dbReference type="GO" id="GO:0005634">
    <property type="term" value="C:nucleus"/>
    <property type="evidence" value="ECO:0007669"/>
    <property type="project" value="UniProtKB-SubCell"/>
</dbReference>
<organism evidence="15 16">
    <name type="scientific">Chironomus riparius</name>
    <dbReference type="NCBI Taxonomy" id="315576"/>
    <lineage>
        <taxon>Eukaryota</taxon>
        <taxon>Metazoa</taxon>
        <taxon>Ecdysozoa</taxon>
        <taxon>Arthropoda</taxon>
        <taxon>Hexapoda</taxon>
        <taxon>Insecta</taxon>
        <taxon>Pterygota</taxon>
        <taxon>Neoptera</taxon>
        <taxon>Endopterygota</taxon>
        <taxon>Diptera</taxon>
        <taxon>Nematocera</taxon>
        <taxon>Chironomoidea</taxon>
        <taxon>Chironomidae</taxon>
        <taxon>Chironominae</taxon>
        <taxon>Chironomus</taxon>
    </lineage>
</organism>
<dbReference type="SMART" id="SM00184">
    <property type="entry name" value="RING"/>
    <property type="match status" value="1"/>
</dbReference>
<evidence type="ECO:0000313" key="16">
    <source>
        <dbReference type="Proteomes" id="UP001153620"/>
    </source>
</evidence>
<protein>
    <recommendedName>
        <fullName evidence="11">Protein neuralized</fullName>
    </recommendedName>
</protein>
<keyword evidence="7" id="KW-0524">Neurogenesis</keyword>
<dbReference type="PANTHER" id="PTHR12429:SF6">
    <property type="entry name" value="PROTEIN NEURALIZED"/>
    <property type="match status" value="1"/>
</dbReference>
<gene>
    <name evidence="15" type="ORF">CHIRRI_LOCUS676</name>
</gene>
<dbReference type="GO" id="GO:0007399">
    <property type="term" value="P:nervous system development"/>
    <property type="evidence" value="ECO:0007669"/>
    <property type="project" value="UniProtKB-KW"/>
</dbReference>
<dbReference type="AlphaFoldDB" id="A0A9N9RGV3"/>
<evidence type="ECO:0000256" key="4">
    <source>
        <dbReference type="ARBA" id="ARBA00022737"/>
    </source>
</evidence>
<name>A0A9N9RGV3_9DIPT</name>
<dbReference type="SMART" id="SM00588">
    <property type="entry name" value="NEUZ"/>
    <property type="match status" value="2"/>
</dbReference>
<dbReference type="PANTHER" id="PTHR12429">
    <property type="entry name" value="NEURALIZED"/>
    <property type="match status" value="1"/>
</dbReference>
<dbReference type="CDD" id="cd16647">
    <property type="entry name" value="mRING-HC-C3HC5_NEU1"/>
    <property type="match status" value="1"/>
</dbReference>
<evidence type="ECO:0000313" key="15">
    <source>
        <dbReference type="EMBL" id="CAG9797687.1"/>
    </source>
</evidence>
<evidence type="ECO:0000256" key="10">
    <source>
        <dbReference type="ARBA" id="ARBA00058903"/>
    </source>
</evidence>
<keyword evidence="2" id="KW-0217">Developmental protein</keyword>
<reference evidence="15" key="1">
    <citation type="submission" date="2022-01" db="EMBL/GenBank/DDBJ databases">
        <authorList>
            <person name="King R."/>
        </authorList>
    </citation>
    <scope>NUCLEOTIDE SEQUENCE</scope>
</reference>
<dbReference type="Pfam" id="PF07177">
    <property type="entry name" value="Neuralized"/>
    <property type="match status" value="2"/>
</dbReference>
<evidence type="ECO:0000256" key="2">
    <source>
        <dbReference type="ARBA" id="ARBA00022473"/>
    </source>
</evidence>
<keyword evidence="3" id="KW-0479">Metal-binding</keyword>
<dbReference type="PROSITE" id="PS50089">
    <property type="entry name" value="ZF_RING_2"/>
    <property type="match status" value="1"/>
</dbReference>
<dbReference type="InterPro" id="IPR001841">
    <property type="entry name" value="Znf_RING"/>
</dbReference>
<keyword evidence="4" id="KW-0677">Repeat</keyword>
<dbReference type="Proteomes" id="UP001153620">
    <property type="component" value="Chromosome 1"/>
</dbReference>
<feature type="domain" description="RING-type" evidence="13">
    <location>
        <begin position="590"/>
        <end position="632"/>
    </location>
</feature>
<dbReference type="EMBL" id="OU895877">
    <property type="protein sequence ID" value="CAG9797687.1"/>
    <property type="molecule type" value="Genomic_DNA"/>
</dbReference>
<dbReference type="InterPro" id="IPR043136">
    <property type="entry name" value="B30.2/SPRY_sf"/>
</dbReference>
<accession>A0A9N9RGV3</accession>
<evidence type="ECO:0000256" key="7">
    <source>
        <dbReference type="ARBA" id="ARBA00022902"/>
    </source>
</evidence>
<sequence length="644" mass="71165">MGVSSKSEVCGNLCQCKADYNNSNNSSKVSSDNLFAPIKNKMKVLKKIKKRMGLASRTSNSSCAGPNNLPPLQFHSVHGDNIRISRDGKVARRYESFCKGVTFSARPVKVNERVCVRFVEISNNWSGVIRFGFTCMDPTSLEGTLPKYACPDLTNKPGFWGKALHERFCQRDNVLFYYVTSSGEVHYGVNGEEKGLFITDVDTRGPLWSMIDIYGNSTACEFIDSRTYNCSNSQTIRRQVTEPLPAVPAATQDIYDINDRIQSVSIDTQRRQTIHNSNNMINQGVIAGYQALQFHPLTGRNVVLTQDRTIASRVENEFCQGYVFTQRPIKYGEQFIIQILKNDSLYGGSLAVGLTSCNPSNLLPSDLPDDSDVLLDRPEYWVVSKEIGQVIPIQRGDEIKFSVTMAGEVQISRNDNAPITLMFIDQSLQLWGFFDVYGSTQGIRVLSKIPPAYHQPPQMSIQKALTSPVPLNHRIMPAQAQVPVETISSTSMSRLSNATTYISNDSSGDIQVQHGGTVLVVNIPPVNVKSTTISNRSRSATRLCESTSAIYASVPSKKQQNTSFVETSSAIYGSASIYSGSNGDTPGVDCTICYENPIDSVLYMCGHMCMCYDCAIKHWRGGINGGVCPLCRAPIRDVIRTYKS</sequence>
<evidence type="ECO:0000256" key="5">
    <source>
        <dbReference type="ARBA" id="ARBA00022771"/>
    </source>
</evidence>
<dbReference type="Gene3D" id="2.60.120.920">
    <property type="match status" value="2"/>
</dbReference>
<dbReference type="GO" id="GO:0008270">
    <property type="term" value="F:zinc ion binding"/>
    <property type="evidence" value="ECO:0007669"/>
    <property type="project" value="UniProtKB-KW"/>
</dbReference>
<evidence type="ECO:0000256" key="1">
    <source>
        <dbReference type="ARBA" id="ARBA00004123"/>
    </source>
</evidence>
<comment type="function">
    <text evidence="10">Involved in neurogenesis. Interacts with other neurogenic proteins in the specification of the neuroblast versus epidermoblast cell fate.</text>
</comment>
<dbReference type="FunFam" id="3.30.40.10:FF:000441">
    <property type="entry name" value="Neuralized, isoform B"/>
    <property type="match status" value="1"/>
</dbReference>
<dbReference type="InterPro" id="IPR013083">
    <property type="entry name" value="Znf_RING/FYVE/PHD"/>
</dbReference>
<dbReference type="SUPFAM" id="SSF57850">
    <property type="entry name" value="RING/U-box"/>
    <property type="match status" value="1"/>
</dbReference>
<dbReference type="InterPro" id="IPR037962">
    <property type="entry name" value="Neuralized"/>
</dbReference>
<dbReference type="GO" id="GO:0003677">
    <property type="term" value="F:DNA binding"/>
    <property type="evidence" value="ECO:0007669"/>
    <property type="project" value="UniProtKB-KW"/>
</dbReference>
<proteinExistence type="predicted"/>
<keyword evidence="5 12" id="KW-0863">Zinc-finger</keyword>
<evidence type="ECO:0000259" key="13">
    <source>
        <dbReference type="PROSITE" id="PS50089"/>
    </source>
</evidence>
<evidence type="ECO:0000256" key="11">
    <source>
        <dbReference type="ARBA" id="ARBA00068495"/>
    </source>
</evidence>
<evidence type="ECO:0000256" key="6">
    <source>
        <dbReference type="ARBA" id="ARBA00022833"/>
    </source>
</evidence>
<dbReference type="GO" id="GO:0061630">
    <property type="term" value="F:ubiquitin protein ligase activity"/>
    <property type="evidence" value="ECO:0007669"/>
    <property type="project" value="TreeGrafter"/>
</dbReference>
<reference evidence="15" key="2">
    <citation type="submission" date="2022-10" db="EMBL/GenBank/DDBJ databases">
        <authorList>
            <consortium name="ENA_rothamsted_submissions"/>
            <consortium name="culmorum"/>
            <person name="King R."/>
        </authorList>
    </citation>
    <scope>NUCLEOTIDE SEQUENCE</scope>
</reference>
<dbReference type="Gene3D" id="3.30.40.10">
    <property type="entry name" value="Zinc/RING finger domain, C3HC4 (zinc finger)"/>
    <property type="match status" value="1"/>
</dbReference>
<feature type="domain" description="NHR" evidence="14">
    <location>
        <begin position="291"/>
        <end position="448"/>
    </location>
</feature>